<evidence type="ECO:0000256" key="3">
    <source>
        <dbReference type="ARBA" id="ARBA00022448"/>
    </source>
</evidence>
<evidence type="ECO:0000256" key="15">
    <source>
        <dbReference type="RuleBase" id="RU003357"/>
    </source>
</evidence>
<keyword evidence="7 17" id="KW-0732">Signal</keyword>
<evidence type="ECO:0000256" key="7">
    <source>
        <dbReference type="ARBA" id="ARBA00022729"/>
    </source>
</evidence>
<keyword evidence="12" id="KW-0675">Receptor</keyword>
<evidence type="ECO:0000256" key="13">
    <source>
        <dbReference type="ARBA" id="ARBA00023237"/>
    </source>
</evidence>
<evidence type="ECO:0000259" key="18">
    <source>
        <dbReference type="Pfam" id="PF00593"/>
    </source>
</evidence>
<dbReference type="GO" id="GO:0015891">
    <property type="term" value="P:siderophore transport"/>
    <property type="evidence" value="ECO:0007669"/>
    <property type="project" value="InterPro"/>
</dbReference>
<dbReference type="InParanoid" id="A0A1M6PI93"/>
<dbReference type="Pfam" id="PF00593">
    <property type="entry name" value="TonB_dep_Rec_b-barrel"/>
    <property type="match status" value="1"/>
</dbReference>
<protein>
    <submittedName>
        <fullName evidence="20">Iron complex outermembrane recepter protein</fullName>
    </submittedName>
</protein>
<evidence type="ECO:0000256" key="17">
    <source>
        <dbReference type="SAM" id="SignalP"/>
    </source>
</evidence>
<sequence length="691" mass="76496">MKHVLLPVALLASYQVLAAEEATQSEPSAPNAQNLPESSITADSPKISPEVSLNSKLPSSLYETPRAIDIITQEQFTERGAQSIQEAIGYSSGVLSGPFGLDSRLDSARVRGLNPLSFHDGFQHLFGYYNNTRPDIYTLEQVEVVKGPASVLYGRGAVGGIINSVSKLPNASEHKEINLQYGSYDRRQIGMDFTGALNEEGTLLYRMVGLYRRSGTQVDWVRDDAAIFMPSITWKPSDETSLTFLLNVQDNDGGQTLQFLPNEGTLLPGKHIGTETFIGEPGWDRYDTNQTALSAFFDHQINDTFSVSANARFVDAKSKYYSHWVAYVAPPVIQPDGTVPRTLYASHADSRTWSANAILHGNFEYGPVQHKMQLGVDYVDNTLDNDTAYGLGTTIATGGAINIYDPVYGNLSAYGPLTDNPETSQRQTGIFLHNHFTIDNWILSLGARHDDLKTDDGSLTTDESEWTFDAGIMYQFDNGIAPYYSYAESFEPLGFDTTSNQQLKPKFGEQHEVGVKYKPSFADALLTASVFDIKEKNRPVGSGPTLTQSGEVSIQGAELELKARYHDFFFQTAYTYLETADETLPGDPRLATVPEHQASAWVTYDPSSGKLENFRTGLGVRYVGKNWDGSDSIHTDSYTLADAMIGYRWNDIDFQLNVNNLFDKEFVATTQGGRSFYGSRRTINLSATYQF</sequence>
<evidence type="ECO:0000256" key="14">
    <source>
        <dbReference type="PROSITE-ProRule" id="PRU01360"/>
    </source>
</evidence>
<feature type="region of interest" description="Disordered" evidence="16">
    <location>
        <begin position="24"/>
        <end position="52"/>
    </location>
</feature>
<evidence type="ECO:0000256" key="11">
    <source>
        <dbReference type="ARBA" id="ARBA00023136"/>
    </source>
</evidence>
<evidence type="ECO:0000256" key="4">
    <source>
        <dbReference type="ARBA" id="ARBA00022452"/>
    </source>
</evidence>
<dbReference type="InterPro" id="IPR000531">
    <property type="entry name" value="Beta-barrel_TonB"/>
</dbReference>
<dbReference type="InterPro" id="IPR037066">
    <property type="entry name" value="Plug_dom_sf"/>
</dbReference>
<evidence type="ECO:0000256" key="10">
    <source>
        <dbReference type="ARBA" id="ARBA00023077"/>
    </source>
</evidence>
<accession>A0A1M6PI93</accession>
<keyword evidence="13 14" id="KW-0998">Cell outer membrane</keyword>
<evidence type="ECO:0000256" key="8">
    <source>
        <dbReference type="ARBA" id="ARBA00023004"/>
    </source>
</evidence>
<dbReference type="PANTHER" id="PTHR32552:SF68">
    <property type="entry name" value="FERRICHROME OUTER MEMBRANE TRANSPORTER_PHAGE RECEPTOR"/>
    <property type="match status" value="1"/>
</dbReference>
<keyword evidence="21" id="KW-1185">Reference proteome</keyword>
<evidence type="ECO:0000256" key="2">
    <source>
        <dbReference type="ARBA" id="ARBA00009810"/>
    </source>
</evidence>
<evidence type="ECO:0000256" key="6">
    <source>
        <dbReference type="ARBA" id="ARBA00022692"/>
    </source>
</evidence>
<dbReference type="AlphaFoldDB" id="A0A1M6PI93"/>
<evidence type="ECO:0000313" key="20">
    <source>
        <dbReference type="EMBL" id="SHK07652.1"/>
    </source>
</evidence>
<dbReference type="InterPro" id="IPR036942">
    <property type="entry name" value="Beta-barrel_TonB_sf"/>
</dbReference>
<dbReference type="Gene3D" id="2.170.130.10">
    <property type="entry name" value="TonB-dependent receptor, plug domain"/>
    <property type="match status" value="1"/>
</dbReference>
<keyword evidence="8" id="KW-0408">Iron</keyword>
<dbReference type="SUPFAM" id="SSF56935">
    <property type="entry name" value="Porins"/>
    <property type="match status" value="1"/>
</dbReference>
<name>A0A1M6PI93_9BACT</name>
<keyword evidence="6 14" id="KW-0812">Transmembrane</keyword>
<dbReference type="GO" id="GO:0038023">
    <property type="term" value="F:signaling receptor activity"/>
    <property type="evidence" value="ECO:0007669"/>
    <property type="project" value="InterPro"/>
</dbReference>
<dbReference type="STRING" id="1123071.SAMN02745181_3198"/>
<evidence type="ECO:0000256" key="12">
    <source>
        <dbReference type="ARBA" id="ARBA00023170"/>
    </source>
</evidence>
<dbReference type="RefSeq" id="WP_143184745.1">
    <property type="nucleotide sequence ID" value="NZ_FQYR01000005.1"/>
</dbReference>
<dbReference type="FunCoup" id="A0A1M6PI93">
    <property type="interactions" value="25"/>
</dbReference>
<gene>
    <name evidence="20" type="ORF">SAMN02745181_3198</name>
</gene>
<keyword evidence="9" id="KW-0406">Ion transport</keyword>
<keyword evidence="5" id="KW-0410">Iron transport</keyword>
<evidence type="ECO:0000256" key="5">
    <source>
        <dbReference type="ARBA" id="ARBA00022496"/>
    </source>
</evidence>
<comment type="similarity">
    <text evidence="2 14 15">Belongs to the TonB-dependent receptor family.</text>
</comment>
<dbReference type="CDD" id="cd01347">
    <property type="entry name" value="ligand_gated_channel"/>
    <property type="match status" value="1"/>
</dbReference>
<feature type="compositionally biased region" description="Polar residues" evidence="16">
    <location>
        <begin position="24"/>
        <end position="42"/>
    </location>
</feature>
<dbReference type="PROSITE" id="PS52016">
    <property type="entry name" value="TONB_DEPENDENT_REC_3"/>
    <property type="match status" value="1"/>
</dbReference>
<dbReference type="GO" id="GO:0009279">
    <property type="term" value="C:cell outer membrane"/>
    <property type="evidence" value="ECO:0007669"/>
    <property type="project" value="UniProtKB-SubCell"/>
</dbReference>
<keyword evidence="4 14" id="KW-1134">Transmembrane beta strand</keyword>
<feature type="domain" description="TonB-dependent receptor-like beta-barrel" evidence="18">
    <location>
        <begin position="234"/>
        <end position="661"/>
    </location>
</feature>
<evidence type="ECO:0000313" key="21">
    <source>
        <dbReference type="Proteomes" id="UP000184510"/>
    </source>
</evidence>
<proteinExistence type="inferred from homology"/>
<evidence type="ECO:0000256" key="16">
    <source>
        <dbReference type="SAM" id="MobiDB-lite"/>
    </source>
</evidence>
<organism evidence="20 21">
    <name type="scientific">Rubritalea squalenifaciens DSM 18772</name>
    <dbReference type="NCBI Taxonomy" id="1123071"/>
    <lineage>
        <taxon>Bacteria</taxon>
        <taxon>Pseudomonadati</taxon>
        <taxon>Verrucomicrobiota</taxon>
        <taxon>Verrucomicrobiia</taxon>
        <taxon>Verrucomicrobiales</taxon>
        <taxon>Rubritaleaceae</taxon>
        <taxon>Rubritalea</taxon>
    </lineage>
</organism>
<reference evidence="20 21" key="1">
    <citation type="submission" date="2016-11" db="EMBL/GenBank/DDBJ databases">
        <authorList>
            <person name="Jaros S."/>
            <person name="Januszkiewicz K."/>
            <person name="Wedrychowicz H."/>
        </authorList>
    </citation>
    <scope>NUCLEOTIDE SEQUENCE [LARGE SCALE GENOMIC DNA]</scope>
    <source>
        <strain evidence="20 21">DSM 18772</strain>
    </source>
</reference>
<dbReference type="GO" id="GO:0015344">
    <property type="term" value="F:siderophore uptake transmembrane transporter activity"/>
    <property type="evidence" value="ECO:0007669"/>
    <property type="project" value="TreeGrafter"/>
</dbReference>
<comment type="subcellular location">
    <subcellularLocation>
        <location evidence="1 14">Cell outer membrane</location>
        <topology evidence="1 14">Multi-pass membrane protein</topology>
    </subcellularLocation>
</comment>
<dbReference type="NCBIfam" id="TIGR01783">
    <property type="entry name" value="TonB-siderophor"/>
    <property type="match status" value="1"/>
</dbReference>
<feature type="signal peptide" evidence="17">
    <location>
        <begin position="1"/>
        <end position="18"/>
    </location>
</feature>
<evidence type="ECO:0000256" key="1">
    <source>
        <dbReference type="ARBA" id="ARBA00004571"/>
    </source>
</evidence>
<dbReference type="Gene3D" id="2.40.170.20">
    <property type="entry name" value="TonB-dependent receptor, beta-barrel domain"/>
    <property type="match status" value="1"/>
</dbReference>
<feature type="domain" description="TonB-dependent receptor plug" evidence="19">
    <location>
        <begin position="61"/>
        <end position="161"/>
    </location>
</feature>
<keyword evidence="3 14" id="KW-0813">Transport</keyword>
<dbReference type="InterPro" id="IPR010105">
    <property type="entry name" value="TonB_sidphr_rcpt"/>
</dbReference>
<dbReference type="EMBL" id="FQYR01000005">
    <property type="protein sequence ID" value="SHK07652.1"/>
    <property type="molecule type" value="Genomic_DNA"/>
</dbReference>
<dbReference type="OrthoDB" id="9760333at2"/>
<dbReference type="Pfam" id="PF07715">
    <property type="entry name" value="Plug"/>
    <property type="match status" value="1"/>
</dbReference>
<dbReference type="InterPro" id="IPR039426">
    <property type="entry name" value="TonB-dep_rcpt-like"/>
</dbReference>
<dbReference type="PANTHER" id="PTHR32552">
    <property type="entry name" value="FERRICHROME IRON RECEPTOR-RELATED"/>
    <property type="match status" value="1"/>
</dbReference>
<keyword evidence="11 14" id="KW-0472">Membrane</keyword>
<keyword evidence="10 15" id="KW-0798">TonB box</keyword>
<dbReference type="InterPro" id="IPR012910">
    <property type="entry name" value="Plug_dom"/>
</dbReference>
<evidence type="ECO:0000259" key="19">
    <source>
        <dbReference type="Pfam" id="PF07715"/>
    </source>
</evidence>
<evidence type="ECO:0000256" key="9">
    <source>
        <dbReference type="ARBA" id="ARBA00023065"/>
    </source>
</evidence>
<feature type="chain" id="PRO_5012545265" evidence="17">
    <location>
        <begin position="19"/>
        <end position="691"/>
    </location>
</feature>
<dbReference type="Proteomes" id="UP000184510">
    <property type="component" value="Unassembled WGS sequence"/>
</dbReference>